<name>A0A9W5Z387_9EURO</name>
<dbReference type="Gene3D" id="1.20.1050.10">
    <property type="match status" value="1"/>
</dbReference>
<dbReference type="Pfam" id="PF00043">
    <property type="entry name" value="GST_C"/>
    <property type="match status" value="1"/>
</dbReference>
<dbReference type="InterPro" id="IPR036282">
    <property type="entry name" value="Glutathione-S-Trfase_C_sf"/>
</dbReference>
<dbReference type="Proteomes" id="UP001143548">
    <property type="component" value="Unassembled WGS sequence"/>
</dbReference>
<dbReference type="SUPFAM" id="SSF47616">
    <property type="entry name" value="GST C-terminal domain-like"/>
    <property type="match status" value="1"/>
</dbReference>
<evidence type="ECO:0000313" key="4">
    <source>
        <dbReference type="Proteomes" id="UP001143548"/>
    </source>
</evidence>
<dbReference type="AlphaFoldDB" id="A0A9W5Z387"/>
<organism evidence="3 4">
    <name type="scientific">Aspergillus brasiliensis</name>
    <dbReference type="NCBI Taxonomy" id="319629"/>
    <lineage>
        <taxon>Eukaryota</taxon>
        <taxon>Fungi</taxon>
        <taxon>Dikarya</taxon>
        <taxon>Ascomycota</taxon>
        <taxon>Pezizomycotina</taxon>
        <taxon>Eurotiomycetes</taxon>
        <taxon>Eurotiomycetidae</taxon>
        <taxon>Eurotiales</taxon>
        <taxon>Aspergillaceae</taxon>
        <taxon>Aspergillus</taxon>
        <taxon>Aspergillus subgen. Circumdati</taxon>
    </lineage>
</organism>
<proteinExistence type="predicted"/>
<evidence type="ECO:0000313" key="3">
    <source>
        <dbReference type="EMBL" id="GKZ27863.1"/>
    </source>
</evidence>
<feature type="region of interest" description="Disordered" evidence="1">
    <location>
        <begin position="65"/>
        <end position="86"/>
    </location>
</feature>
<dbReference type="InterPro" id="IPR004046">
    <property type="entry name" value="GST_C"/>
</dbReference>
<comment type="caution">
    <text evidence="3">The sequence shown here is derived from an EMBL/GenBank/DDBJ whole genome shotgun (WGS) entry which is preliminary data.</text>
</comment>
<reference evidence="3" key="1">
    <citation type="submission" date="2022-07" db="EMBL/GenBank/DDBJ databases">
        <title>Taxonomy of Aspergillus series Nigri: significant species reduction supported by multi-species coalescent approaches.</title>
        <authorList>
            <person name="Bian C."/>
            <person name="Kusuya Y."/>
            <person name="Sklenar F."/>
            <person name="D'hooge E."/>
            <person name="Yaguchi T."/>
            <person name="Takahashi H."/>
            <person name="Hubka V."/>
        </authorList>
    </citation>
    <scope>NUCLEOTIDE SEQUENCE</scope>
    <source>
        <strain evidence="3">CBS 733.88</strain>
    </source>
</reference>
<protein>
    <recommendedName>
        <fullName evidence="2">Glutathione S-transferase C-terminal domain-containing protein</fullName>
    </recommendedName>
</protein>
<accession>A0A9W5Z387</accession>
<gene>
    <name evidence="3" type="ORF">AbraCBS73388_006200</name>
</gene>
<dbReference type="EMBL" id="BROQ01000302">
    <property type="protein sequence ID" value="GKZ27863.1"/>
    <property type="molecule type" value="Genomic_DNA"/>
</dbReference>
<sequence length="86" mass="9590">MGMLFNQIYGNQTEEDFVYKISESRVKATREVMEQQLAKNTYLAEEKFTAADCCIGQQPAHKRAIENGDPDLVPLSEAPAPAKSLL</sequence>
<feature type="domain" description="Glutathione S-transferase C-terminal" evidence="2">
    <location>
        <begin position="7"/>
        <end position="54"/>
    </location>
</feature>
<evidence type="ECO:0000259" key="2">
    <source>
        <dbReference type="Pfam" id="PF00043"/>
    </source>
</evidence>
<evidence type="ECO:0000256" key="1">
    <source>
        <dbReference type="SAM" id="MobiDB-lite"/>
    </source>
</evidence>